<protein>
    <submittedName>
        <fullName evidence="1">Uncharacterized protein</fullName>
    </submittedName>
</protein>
<reference evidence="1" key="1">
    <citation type="submission" date="2022-08" db="EMBL/GenBank/DDBJ databases">
        <title>Genome Sequence of Lecanicillium fungicola.</title>
        <authorList>
            <person name="Buettner E."/>
        </authorList>
    </citation>
    <scope>NUCLEOTIDE SEQUENCE</scope>
    <source>
        <strain evidence="1">Babe33</strain>
    </source>
</reference>
<organism evidence="1 2">
    <name type="scientific">Zarea fungicola</name>
    <dbReference type="NCBI Taxonomy" id="93591"/>
    <lineage>
        <taxon>Eukaryota</taxon>
        <taxon>Fungi</taxon>
        <taxon>Dikarya</taxon>
        <taxon>Ascomycota</taxon>
        <taxon>Pezizomycotina</taxon>
        <taxon>Sordariomycetes</taxon>
        <taxon>Hypocreomycetidae</taxon>
        <taxon>Hypocreales</taxon>
        <taxon>Cordycipitaceae</taxon>
        <taxon>Zarea</taxon>
    </lineage>
</organism>
<evidence type="ECO:0000313" key="1">
    <source>
        <dbReference type="EMBL" id="KAJ2976525.1"/>
    </source>
</evidence>
<dbReference type="Proteomes" id="UP001143910">
    <property type="component" value="Unassembled WGS sequence"/>
</dbReference>
<name>A0ACC1NC19_9HYPO</name>
<gene>
    <name evidence="1" type="ORF">NQ176_g4904</name>
</gene>
<proteinExistence type="predicted"/>
<dbReference type="EMBL" id="JANJQO010000575">
    <property type="protein sequence ID" value="KAJ2976525.1"/>
    <property type="molecule type" value="Genomic_DNA"/>
</dbReference>
<accession>A0ACC1NC19</accession>
<keyword evidence="2" id="KW-1185">Reference proteome</keyword>
<evidence type="ECO:0000313" key="2">
    <source>
        <dbReference type="Proteomes" id="UP001143910"/>
    </source>
</evidence>
<comment type="caution">
    <text evidence="1">The sequence shown here is derived from an EMBL/GenBank/DDBJ whole genome shotgun (WGS) entry which is preliminary data.</text>
</comment>
<sequence length="565" mass="60692">MSTTTTTQFQGGLTSAPKRYGSSMELLPLQADEVQEVRRPSVHQQPEPQTHGATATSVLEQPGAQSSPSAADSDDADQAVQVLGVSKARGVMVIITLAGVSFLNTMGSGILIAALPRIGREVHLPQSLLLWPAAVFALSAGCLLLIFGAAADAIGAKLLWVTGSYLFVIFTIALGFAKTGIQVIMFRMLLGVAISMCLPTAVSLITNTFPKGPWRNVAFAMNGMGQPLGYALGLVLGGIFTDTIGWRWAYYMMAVINFVISTASIWSLPTVKPKSSKKWTRRLAEDIDWVGAIIMSVALGLLLYVLATITTSYRTIREPQSIALLVVSLLLLAAFPVWMDFQTKRQRPTLIPNAIWRNSAFTSICVSVFFCWASLNGIEYFTTLYFQEVQGLSALQSSLRFLPHIIMGVFVNALTAYLISRVKIGTLAVGSALVTMIAPPLMATITIGENYWLAPFWAMFLSPINPDVLFTLSSLVISDAFPSHMQSLAGGVFSEVGQFGNSVGLAVTAAIAASVTEHSPTKDPVVALMDGYRAAFWTIFASTVAVPVICLLGLRKGGYVGKKND</sequence>